<evidence type="ECO:0000313" key="2">
    <source>
        <dbReference type="Proteomes" id="UP000053599"/>
    </source>
</evidence>
<dbReference type="Proteomes" id="UP000053599">
    <property type="component" value="Unassembled WGS sequence"/>
</dbReference>
<sequence>MVLPSSLKKTSRNTPVWIRSNSISGRPMRQVSLATRMQARCSLEGIPDCIMVITALMTTTRRHRSESSTERMLLKGVWISAHDLWEIITSYASASDPDLNGRRIYRYWHLKAASRYWRQWTA</sequence>
<evidence type="ECO:0000313" key="1">
    <source>
        <dbReference type="EMBL" id="KIV78119.1"/>
    </source>
</evidence>
<dbReference type="EMBL" id="KN846954">
    <property type="protein sequence ID" value="KIV78119.1"/>
    <property type="molecule type" value="Genomic_DNA"/>
</dbReference>
<dbReference type="AlphaFoldDB" id="A0A0D1YBF0"/>
<proteinExistence type="predicted"/>
<protein>
    <submittedName>
        <fullName evidence="1">Uncharacterized protein</fullName>
    </submittedName>
</protein>
<dbReference type="HOGENOM" id="CLU_2026763_0_0_1"/>
<organism evidence="1 2">
    <name type="scientific">Exophiala sideris</name>
    <dbReference type="NCBI Taxonomy" id="1016849"/>
    <lineage>
        <taxon>Eukaryota</taxon>
        <taxon>Fungi</taxon>
        <taxon>Dikarya</taxon>
        <taxon>Ascomycota</taxon>
        <taxon>Pezizomycotina</taxon>
        <taxon>Eurotiomycetes</taxon>
        <taxon>Chaetothyriomycetidae</taxon>
        <taxon>Chaetothyriales</taxon>
        <taxon>Herpotrichiellaceae</taxon>
        <taxon>Exophiala</taxon>
    </lineage>
</organism>
<gene>
    <name evidence="1" type="ORF">PV11_09872</name>
</gene>
<accession>A0A0D1YBF0</accession>
<name>A0A0D1YBF0_9EURO</name>
<reference evidence="1 2" key="1">
    <citation type="submission" date="2015-01" db="EMBL/GenBank/DDBJ databases">
        <title>The Genome Sequence of Exophiala sideris CBS121828.</title>
        <authorList>
            <consortium name="The Broad Institute Genomics Platform"/>
            <person name="Cuomo C."/>
            <person name="de Hoog S."/>
            <person name="Gorbushina A."/>
            <person name="Stielow B."/>
            <person name="Teixiera M."/>
            <person name="Abouelleil A."/>
            <person name="Chapman S.B."/>
            <person name="Priest M."/>
            <person name="Young S.K."/>
            <person name="Wortman J."/>
            <person name="Nusbaum C."/>
            <person name="Birren B."/>
        </authorList>
    </citation>
    <scope>NUCLEOTIDE SEQUENCE [LARGE SCALE GENOMIC DNA]</scope>
    <source>
        <strain evidence="1 2">CBS 121828</strain>
    </source>
</reference>